<feature type="compositionally biased region" description="Pro residues" evidence="1">
    <location>
        <begin position="93"/>
        <end position="107"/>
    </location>
</feature>
<keyword evidence="3" id="KW-1185">Reference proteome</keyword>
<proteinExistence type="predicted"/>
<feature type="region of interest" description="Disordered" evidence="1">
    <location>
        <begin position="64"/>
        <end position="220"/>
    </location>
</feature>
<evidence type="ECO:0000256" key="1">
    <source>
        <dbReference type="SAM" id="MobiDB-lite"/>
    </source>
</evidence>
<gene>
    <name evidence="2" type="ORF">EGW08_015120</name>
</gene>
<reference evidence="2 3" key="1">
    <citation type="submission" date="2019-01" db="EMBL/GenBank/DDBJ databases">
        <title>A draft genome assembly of the solar-powered sea slug Elysia chlorotica.</title>
        <authorList>
            <person name="Cai H."/>
            <person name="Li Q."/>
            <person name="Fang X."/>
            <person name="Li J."/>
            <person name="Curtis N.E."/>
            <person name="Altenburger A."/>
            <person name="Shibata T."/>
            <person name="Feng M."/>
            <person name="Maeda T."/>
            <person name="Schwartz J.A."/>
            <person name="Shigenobu S."/>
            <person name="Lundholm N."/>
            <person name="Nishiyama T."/>
            <person name="Yang H."/>
            <person name="Hasebe M."/>
            <person name="Li S."/>
            <person name="Pierce S.K."/>
            <person name="Wang J."/>
        </authorList>
    </citation>
    <scope>NUCLEOTIDE SEQUENCE [LARGE SCALE GENOMIC DNA]</scope>
    <source>
        <strain evidence="2">EC2010</strain>
        <tissue evidence="2">Whole organism of an adult</tissue>
    </source>
</reference>
<feature type="compositionally biased region" description="Polar residues" evidence="1">
    <location>
        <begin position="181"/>
        <end position="194"/>
    </location>
</feature>
<evidence type="ECO:0000313" key="2">
    <source>
        <dbReference type="EMBL" id="RUS77133.1"/>
    </source>
</evidence>
<sequence length="220" mass="23933">MRYLKEQDKAQIAEIDKLVKVFFSPMHDSVSSNLERSRSADDMTANHLSQHYLHYYSALHHQNPAGSRLGPVPHIETSPNLLHPRLRGNQSSPPSPSAPAPLLPLTPPLLSGKPRPHVTHPPGSRTAVDKYHLLGSSRGHFQPGPPGGSQSGNQLPAHSQVSQAPVQHSQGSQIRFYGGDNSDTPGSEGTSLHCSDNDPADDLSDTDEEEEWLDCDITQV</sequence>
<comment type="caution">
    <text evidence="2">The sequence shown here is derived from an EMBL/GenBank/DDBJ whole genome shotgun (WGS) entry which is preliminary data.</text>
</comment>
<evidence type="ECO:0000313" key="3">
    <source>
        <dbReference type="Proteomes" id="UP000271974"/>
    </source>
</evidence>
<dbReference type="EMBL" id="RQTK01000608">
    <property type="protein sequence ID" value="RUS77133.1"/>
    <property type="molecule type" value="Genomic_DNA"/>
</dbReference>
<feature type="compositionally biased region" description="Polar residues" evidence="1">
    <location>
        <begin position="153"/>
        <end position="173"/>
    </location>
</feature>
<name>A0A3S1HDE8_ELYCH</name>
<organism evidence="2 3">
    <name type="scientific">Elysia chlorotica</name>
    <name type="common">Eastern emerald elysia</name>
    <name type="synonym">Sea slug</name>
    <dbReference type="NCBI Taxonomy" id="188477"/>
    <lineage>
        <taxon>Eukaryota</taxon>
        <taxon>Metazoa</taxon>
        <taxon>Spiralia</taxon>
        <taxon>Lophotrochozoa</taxon>
        <taxon>Mollusca</taxon>
        <taxon>Gastropoda</taxon>
        <taxon>Heterobranchia</taxon>
        <taxon>Euthyneura</taxon>
        <taxon>Panpulmonata</taxon>
        <taxon>Sacoglossa</taxon>
        <taxon>Placobranchoidea</taxon>
        <taxon>Plakobranchidae</taxon>
        <taxon>Elysia</taxon>
    </lineage>
</organism>
<accession>A0A3S1HDE8</accession>
<protein>
    <submittedName>
        <fullName evidence="2">Uncharacterized protein</fullName>
    </submittedName>
</protein>
<dbReference type="Proteomes" id="UP000271974">
    <property type="component" value="Unassembled WGS sequence"/>
</dbReference>
<dbReference type="AlphaFoldDB" id="A0A3S1HDE8"/>
<feature type="compositionally biased region" description="Acidic residues" evidence="1">
    <location>
        <begin position="198"/>
        <end position="214"/>
    </location>
</feature>